<reference evidence="3" key="2">
    <citation type="submission" date="2023-01" db="EMBL/GenBank/DDBJ databases">
        <title>Human gut microbiome strain richness.</title>
        <authorList>
            <person name="Chen-Liaw A."/>
        </authorList>
    </citation>
    <scope>NUCLEOTIDE SEQUENCE</scope>
    <source>
        <strain evidence="3">1001262st2_G8_1001262B_160229</strain>
    </source>
</reference>
<dbReference type="Proteomes" id="UP000430295">
    <property type="component" value="Unassembled WGS sequence"/>
</dbReference>
<comment type="similarity">
    <text evidence="1">Belongs to the plasmid mobilization pre family.</text>
</comment>
<evidence type="ECO:0000313" key="3">
    <source>
        <dbReference type="EMBL" id="MDB8620708.1"/>
    </source>
</evidence>
<dbReference type="GO" id="GO:0003677">
    <property type="term" value="F:DNA binding"/>
    <property type="evidence" value="ECO:0007669"/>
    <property type="project" value="InterPro"/>
</dbReference>
<dbReference type="Proteomes" id="UP001212685">
    <property type="component" value="Unassembled WGS sequence"/>
</dbReference>
<feature type="coiled-coil region" evidence="2">
    <location>
        <begin position="340"/>
        <end position="385"/>
    </location>
</feature>
<sequence>MNQMTISFKTKTGMTNIRHNNRDLSEEEFKSNEHKHINRALSHENITIIKRDIREVYHDEFDDALNTYNLKQRRKDRKIEDYYKHVKKSKTLDLQREFVVSVGNKSDWEKMDFNKKRKVGEALASYVRDFNERHDHLVIYNAVVHLDEDGAPHAHFNVVPIADGYKNGLSKQPSFSKALLQEGFKEKGRGQLKQFRDHEIDRIQYFMKNLNIERKLGQTNDIKDMREYKETMRQIELQKQQEEKELQHLKNEVANMSEELDKAKLEDETINAMLRLKMISETEVDKSQFEIKERGLFNNRERVVIVPEDEFDRIAMKANYSPLSNLLNDFKESILQIGFIKKLHSTISSLKNVIKELKAEFQKEKAHLEEENRNALSKYFEAKKEADNYKRFKSEFERYLSEEEKNEISDKIYERQEAEIEGGLWQDFDLDR</sequence>
<keyword evidence="2" id="KW-0175">Coiled coil</keyword>
<dbReference type="AlphaFoldDB" id="A0A6I3P722"/>
<proteinExistence type="inferred from homology"/>
<evidence type="ECO:0000313" key="5">
    <source>
        <dbReference type="Proteomes" id="UP000430295"/>
    </source>
</evidence>
<protein>
    <submittedName>
        <fullName evidence="3">Plasmid recombination protein</fullName>
    </submittedName>
    <submittedName>
        <fullName evidence="4">Recombinase</fullName>
    </submittedName>
</protein>
<evidence type="ECO:0000313" key="4">
    <source>
        <dbReference type="EMBL" id="MTR42007.1"/>
    </source>
</evidence>
<dbReference type="InterPro" id="IPR001668">
    <property type="entry name" value="Mob_Pre"/>
</dbReference>
<dbReference type="CDD" id="cd17242">
    <property type="entry name" value="MobM_relaxase"/>
    <property type="match status" value="1"/>
</dbReference>
<accession>A0A6I3P722</accession>
<name>A0A6I3P722_STRPA</name>
<reference evidence="4 5" key="1">
    <citation type="journal article" date="2019" name="Nat. Med.">
        <title>A library of human gut bacterial isolates paired with longitudinal multiomics data enables mechanistic microbiome research.</title>
        <authorList>
            <person name="Poyet M."/>
            <person name="Groussin M."/>
            <person name="Gibbons S.M."/>
            <person name="Avila-Pacheco J."/>
            <person name="Jiang X."/>
            <person name="Kearney S.M."/>
            <person name="Perrotta A.R."/>
            <person name="Berdy B."/>
            <person name="Zhao S."/>
            <person name="Lieberman T.D."/>
            <person name="Swanson P.K."/>
            <person name="Smith M."/>
            <person name="Roesemann S."/>
            <person name="Alexander J.E."/>
            <person name="Rich S.A."/>
            <person name="Livny J."/>
            <person name="Vlamakis H."/>
            <person name="Clish C."/>
            <person name="Bullock K."/>
            <person name="Deik A."/>
            <person name="Scott J."/>
            <person name="Pierce K.A."/>
            <person name="Xavier R.J."/>
            <person name="Alm E.J."/>
        </authorList>
    </citation>
    <scope>NUCLEOTIDE SEQUENCE [LARGE SCALE GENOMIC DNA]</scope>
    <source>
        <strain evidence="4 5">BIOML-A18</strain>
    </source>
</reference>
<dbReference type="RefSeq" id="WP_017645578.1">
    <property type="nucleotide sequence ID" value="NZ_JAQMJV010000024.1"/>
</dbReference>
<dbReference type="Pfam" id="PF01076">
    <property type="entry name" value="Mob_Pre"/>
    <property type="match status" value="1"/>
</dbReference>
<feature type="coiled-coil region" evidence="2">
    <location>
        <begin position="225"/>
        <end position="266"/>
    </location>
</feature>
<comment type="caution">
    <text evidence="4">The sequence shown here is derived from an EMBL/GenBank/DDBJ whole genome shotgun (WGS) entry which is preliminary data.</text>
</comment>
<evidence type="ECO:0000256" key="2">
    <source>
        <dbReference type="SAM" id="Coils"/>
    </source>
</evidence>
<organism evidence="4 5">
    <name type="scientific">Streptococcus parasanguinis</name>
    <dbReference type="NCBI Taxonomy" id="1318"/>
    <lineage>
        <taxon>Bacteria</taxon>
        <taxon>Bacillati</taxon>
        <taxon>Bacillota</taxon>
        <taxon>Bacilli</taxon>
        <taxon>Lactobacillales</taxon>
        <taxon>Streptococcaceae</taxon>
        <taxon>Streptococcus</taxon>
    </lineage>
</organism>
<dbReference type="GO" id="GO:0006310">
    <property type="term" value="P:DNA recombination"/>
    <property type="evidence" value="ECO:0007669"/>
    <property type="project" value="InterPro"/>
</dbReference>
<dbReference type="EMBL" id="JAQMJV010000024">
    <property type="protein sequence ID" value="MDB8620708.1"/>
    <property type="molecule type" value="Genomic_DNA"/>
</dbReference>
<evidence type="ECO:0000256" key="1">
    <source>
        <dbReference type="ARBA" id="ARBA00010657"/>
    </source>
</evidence>
<gene>
    <name evidence="4" type="ORF">GMC75_10175</name>
    <name evidence="3" type="ORF">PNV36_09935</name>
</gene>
<dbReference type="EMBL" id="WMYS01000009">
    <property type="protein sequence ID" value="MTR42007.1"/>
    <property type="molecule type" value="Genomic_DNA"/>
</dbReference>
<dbReference type="Gene3D" id="3.30.930.30">
    <property type="match status" value="1"/>
</dbReference>